<organism evidence="1 2">
    <name type="scientific">Pragia fontium DSM 5563 = ATCC 49100</name>
    <dbReference type="NCBI Taxonomy" id="1122977"/>
    <lineage>
        <taxon>Bacteria</taxon>
        <taxon>Pseudomonadati</taxon>
        <taxon>Pseudomonadota</taxon>
        <taxon>Gammaproteobacteria</taxon>
        <taxon>Enterobacterales</taxon>
        <taxon>Budviciaceae</taxon>
        <taxon>Pragia</taxon>
    </lineage>
</organism>
<gene>
    <name evidence="1" type="ORF">SAMN02745723_103142</name>
</gene>
<dbReference type="EMBL" id="FOLW01000003">
    <property type="protein sequence ID" value="SFC62413.1"/>
    <property type="molecule type" value="Genomic_DNA"/>
</dbReference>
<sequence>MNKKSRELKKALLVDKITRQRTELAQQCDAWLEYTADIDRGWLTLFKYRKVAAIGVGVVAVVSLRHPKKLMVWGRRAFGIWTTVNLVRQNLSAK</sequence>
<protein>
    <submittedName>
        <fullName evidence="1">YqjK-like protein</fullName>
    </submittedName>
</protein>
<dbReference type="AlphaFoldDB" id="A0AAJ5BGT9"/>
<dbReference type="Pfam" id="PF13997">
    <property type="entry name" value="YqjK"/>
    <property type="match status" value="1"/>
</dbReference>
<evidence type="ECO:0000313" key="2">
    <source>
        <dbReference type="Proteomes" id="UP000226420"/>
    </source>
</evidence>
<proteinExistence type="predicted"/>
<name>A0AAJ5BGT9_9GAMM</name>
<reference evidence="1 2" key="1">
    <citation type="submission" date="2016-10" db="EMBL/GenBank/DDBJ databases">
        <authorList>
            <person name="Varghese N."/>
            <person name="Submissions S."/>
        </authorList>
    </citation>
    <scope>NUCLEOTIDE SEQUENCE [LARGE SCALE GENOMIC DNA]</scope>
    <source>
        <strain evidence="1 2">DSM 5563</strain>
    </source>
</reference>
<dbReference type="InterPro" id="IPR025612">
    <property type="entry name" value="YqjK"/>
</dbReference>
<comment type="caution">
    <text evidence="1">The sequence shown here is derived from an EMBL/GenBank/DDBJ whole genome shotgun (WGS) entry which is preliminary data.</text>
</comment>
<dbReference type="Proteomes" id="UP000226420">
    <property type="component" value="Unassembled WGS sequence"/>
</dbReference>
<accession>A0AAJ5BGT9</accession>
<evidence type="ECO:0000313" key="1">
    <source>
        <dbReference type="EMBL" id="SFC62413.1"/>
    </source>
</evidence>
<dbReference type="RefSeq" id="WP_074821662.1">
    <property type="nucleotide sequence ID" value="NZ_FOLW01000003.1"/>
</dbReference>